<evidence type="ECO:0000313" key="1">
    <source>
        <dbReference type="EMBL" id="MDQ0164100.1"/>
    </source>
</evidence>
<gene>
    <name evidence="1" type="ORF">J2S06_003245</name>
</gene>
<dbReference type="Proteomes" id="UP001225646">
    <property type="component" value="Unassembled WGS sequence"/>
</dbReference>
<comment type="caution">
    <text evidence="1">The sequence shown here is derived from an EMBL/GenBank/DDBJ whole genome shotgun (WGS) entry which is preliminary data.</text>
</comment>
<keyword evidence="2" id="KW-1185">Reference proteome</keyword>
<accession>A0ABT9VU05</accession>
<organism evidence="1 2">
    <name type="scientific">Aeribacillus alveayuensis</name>
    <dbReference type="NCBI Taxonomy" id="279215"/>
    <lineage>
        <taxon>Bacteria</taxon>
        <taxon>Bacillati</taxon>
        <taxon>Bacillota</taxon>
        <taxon>Bacilli</taxon>
        <taxon>Bacillales</taxon>
        <taxon>Bacillaceae</taxon>
        <taxon>Aeribacillus</taxon>
    </lineage>
</organism>
<reference evidence="1 2" key="1">
    <citation type="submission" date="2023-07" db="EMBL/GenBank/DDBJ databases">
        <title>Genomic Encyclopedia of Type Strains, Phase IV (KMG-IV): sequencing the most valuable type-strain genomes for metagenomic binning, comparative biology and taxonomic classification.</title>
        <authorList>
            <person name="Goeker M."/>
        </authorList>
    </citation>
    <scope>NUCLEOTIDE SEQUENCE [LARGE SCALE GENOMIC DNA]</scope>
    <source>
        <strain evidence="1 2">DSM 19092</strain>
    </source>
</reference>
<protein>
    <submittedName>
        <fullName evidence="1">Uncharacterized protein</fullName>
    </submittedName>
</protein>
<proteinExistence type="predicted"/>
<sequence>MDKDDTKNTTNELISTMNKQEFSELFNLIHQTR</sequence>
<dbReference type="EMBL" id="JAUSTR010000052">
    <property type="protein sequence ID" value="MDQ0164100.1"/>
    <property type="molecule type" value="Genomic_DNA"/>
</dbReference>
<name>A0ABT9VU05_9BACI</name>
<evidence type="ECO:0000313" key="2">
    <source>
        <dbReference type="Proteomes" id="UP001225646"/>
    </source>
</evidence>